<evidence type="ECO:0000256" key="1">
    <source>
        <dbReference type="ARBA" id="ARBA00008102"/>
    </source>
</evidence>
<dbReference type="GO" id="GO:0005929">
    <property type="term" value="C:cilium"/>
    <property type="evidence" value="ECO:0000318"/>
    <property type="project" value="GO_Central"/>
</dbReference>
<reference evidence="6 7" key="1">
    <citation type="journal article" date="2014" name="Nat. Commun.">
        <title>Klebsormidium flaccidum genome reveals primary factors for plant terrestrial adaptation.</title>
        <authorList>
            <person name="Hori K."/>
            <person name="Maruyama F."/>
            <person name="Fujisawa T."/>
            <person name="Togashi T."/>
            <person name="Yamamoto N."/>
            <person name="Seo M."/>
            <person name="Sato S."/>
            <person name="Yamada T."/>
            <person name="Mori H."/>
            <person name="Tajima N."/>
            <person name="Moriyama T."/>
            <person name="Ikeuchi M."/>
            <person name="Watanabe M."/>
            <person name="Wada H."/>
            <person name="Kobayashi K."/>
            <person name="Saito M."/>
            <person name="Masuda T."/>
            <person name="Sasaki-Sekimoto Y."/>
            <person name="Mashiguchi K."/>
            <person name="Awai K."/>
            <person name="Shimojima M."/>
            <person name="Masuda S."/>
            <person name="Iwai M."/>
            <person name="Nobusawa T."/>
            <person name="Narise T."/>
            <person name="Kondo S."/>
            <person name="Saito H."/>
            <person name="Sato R."/>
            <person name="Murakawa M."/>
            <person name="Ihara Y."/>
            <person name="Oshima-Yamada Y."/>
            <person name="Ohtaka K."/>
            <person name="Satoh M."/>
            <person name="Sonobe K."/>
            <person name="Ishii M."/>
            <person name="Ohtani R."/>
            <person name="Kanamori-Sato M."/>
            <person name="Honoki R."/>
            <person name="Miyazaki D."/>
            <person name="Mochizuki H."/>
            <person name="Umetsu J."/>
            <person name="Higashi K."/>
            <person name="Shibata D."/>
            <person name="Kamiya Y."/>
            <person name="Sato N."/>
            <person name="Nakamura Y."/>
            <person name="Tabata S."/>
            <person name="Ida S."/>
            <person name="Kurokawa K."/>
            <person name="Ohta H."/>
        </authorList>
    </citation>
    <scope>NUCLEOTIDE SEQUENCE [LARGE SCALE GENOMIC DNA]</scope>
    <source>
        <strain evidence="6 7">NIES-2285</strain>
    </source>
</reference>
<dbReference type="Proteomes" id="UP000054558">
    <property type="component" value="Unassembled WGS sequence"/>
</dbReference>
<dbReference type="OrthoDB" id="10248777at2759"/>
<feature type="domain" description="GMP phosphodiesterase delta subunit" evidence="5">
    <location>
        <begin position="38"/>
        <end position="196"/>
    </location>
</feature>
<dbReference type="PANTHER" id="PTHR12951">
    <property type="entry name" value="RETINAL PROTEIN 4"/>
    <property type="match status" value="1"/>
</dbReference>
<protein>
    <recommendedName>
        <fullName evidence="5">GMP phosphodiesterase delta subunit domain-containing protein</fullName>
    </recommendedName>
</protein>
<dbReference type="EMBL" id="DF237049">
    <property type="protein sequence ID" value="GAQ82113.1"/>
    <property type="molecule type" value="Genomic_DNA"/>
</dbReference>
<evidence type="ECO:0000259" key="5">
    <source>
        <dbReference type="Pfam" id="PF05351"/>
    </source>
</evidence>
<keyword evidence="2" id="KW-0813">Transport</keyword>
<comment type="similarity">
    <text evidence="1">Belongs to the PDE6D/unc-119 family.</text>
</comment>
<accession>A0A1Y1HVC1</accession>
<dbReference type="OMA" id="CLVMHNK"/>
<dbReference type="FunFam" id="2.70.50.40:FF:000003">
    <property type="entry name" value="UNC119 homologue, putative"/>
    <property type="match status" value="1"/>
</dbReference>
<evidence type="ECO:0000256" key="2">
    <source>
        <dbReference type="ARBA" id="ARBA00022448"/>
    </source>
</evidence>
<sequence>MAATKVAAAKVVPLNCVAPEQVLALKEPTKGFLCPLSANIYGIDFTEFEVKDCDSGEVVFSIRKDPTGPAMPSAPLDLDPELEAQFRTIQYTFPASFLRFKTVRTALTFRVGPEPLSNFRMIERHYFKNKLTRSYDFNFGFVIPNSTNSWESIYDMPKLTEAQVREMVDCPYESRSDSFYFVNDELVMHNKAEYAFEL</sequence>
<dbReference type="PANTHER" id="PTHR12951:SF1">
    <property type="entry name" value="PROTEIN UNC-119 HOMOLOG"/>
    <property type="match status" value="1"/>
</dbReference>
<dbReference type="STRING" id="105231.A0A1Y1HVC1"/>
<dbReference type="Pfam" id="PF05351">
    <property type="entry name" value="GMP_PDE_delta"/>
    <property type="match status" value="1"/>
</dbReference>
<dbReference type="GO" id="GO:0060271">
    <property type="term" value="P:cilium assembly"/>
    <property type="evidence" value="ECO:0000318"/>
    <property type="project" value="GO_Central"/>
</dbReference>
<proteinExistence type="inferred from homology"/>
<dbReference type="InterPro" id="IPR008015">
    <property type="entry name" value="PDED_dom"/>
</dbReference>
<dbReference type="GO" id="GO:0042953">
    <property type="term" value="P:lipoprotein transport"/>
    <property type="evidence" value="ECO:0000318"/>
    <property type="project" value="GO_Central"/>
</dbReference>
<dbReference type="InterPro" id="IPR051519">
    <property type="entry name" value="PDE6D_unc-119_myristoyl-bd"/>
</dbReference>
<organism evidence="6 7">
    <name type="scientific">Klebsormidium nitens</name>
    <name type="common">Green alga</name>
    <name type="synonym">Ulothrix nitens</name>
    <dbReference type="NCBI Taxonomy" id="105231"/>
    <lineage>
        <taxon>Eukaryota</taxon>
        <taxon>Viridiplantae</taxon>
        <taxon>Streptophyta</taxon>
        <taxon>Klebsormidiophyceae</taxon>
        <taxon>Klebsormidiales</taxon>
        <taxon>Klebsormidiaceae</taxon>
        <taxon>Klebsormidium</taxon>
    </lineage>
</organism>
<evidence type="ECO:0000256" key="3">
    <source>
        <dbReference type="ARBA" id="ARBA00022927"/>
    </source>
</evidence>
<name>A0A1Y1HVC1_KLENI</name>
<dbReference type="SUPFAM" id="SSF81296">
    <property type="entry name" value="E set domains"/>
    <property type="match status" value="1"/>
</dbReference>
<dbReference type="AlphaFoldDB" id="A0A1Y1HVC1"/>
<dbReference type="InterPro" id="IPR037036">
    <property type="entry name" value="PDED_dom_sf"/>
</dbReference>
<dbReference type="GO" id="GO:0008289">
    <property type="term" value="F:lipid binding"/>
    <property type="evidence" value="ECO:0000318"/>
    <property type="project" value="GO_Central"/>
</dbReference>
<evidence type="ECO:0000313" key="6">
    <source>
        <dbReference type="EMBL" id="GAQ82113.1"/>
    </source>
</evidence>
<dbReference type="Gene3D" id="2.70.50.40">
    <property type="entry name" value="GMP phosphodiesterase, delta subunit"/>
    <property type="match status" value="1"/>
</dbReference>
<keyword evidence="7" id="KW-1185">Reference proteome</keyword>
<evidence type="ECO:0000313" key="7">
    <source>
        <dbReference type="Proteomes" id="UP000054558"/>
    </source>
</evidence>
<gene>
    <name evidence="6" type="ORF">KFL_001000350</name>
</gene>
<evidence type="ECO:0000256" key="4">
    <source>
        <dbReference type="ARBA" id="ARBA00023121"/>
    </source>
</evidence>
<keyword evidence="3" id="KW-0653">Protein transport</keyword>
<keyword evidence="4" id="KW-0446">Lipid-binding</keyword>
<dbReference type="InterPro" id="IPR014756">
    <property type="entry name" value="Ig_E-set"/>
</dbReference>